<feature type="transmembrane region" description="Helical" evidence="2">
    <location>
        <begin position="157"/>
        <end position="178"/>
    </location>
</feature>
<sequence>MGETPQHVPSNQDADEAQGDRDRPAGGSAGPGQQRKPWGWIRGHADSRSVPQGETDLIRAVEDAGVMLRYAAQQGFDLVINDEEEINIAIVVQIKHLLQKDSTLISDQQETEFWKAYQQLSKRIQPVTIDSIRAILDTERDLKREPKVSKARRAVSWYQRLSFSVLFLLIVVQFYAAFGTTVISGINETEKNIRELPARRITLEAELKAVRDEEPIDRREEARILAELASLEAQKEQWDIEIDAKYVLLTGWDSFNFIPRLRFPNLWSQAPSVPMAMAHNPVKLVAQGSSDAGDSRPATGTDKDTEIKNLLARAKNAENQSPSPTASRQAATSAIAINADISNRYQMLQAGHITLEALSVFVLPLIYGLLGACAFVLRMLTVEIRTYTYRDQSDIRFRLRIYLGALAGFAVAWFVNSDTAPTLVASITPLALAFLAGYSVELVFAAMDALIDTFSRERSQAPPS</sequence>
<accession>W4LL09</accession>
<comment type="caution">
    <text evidence="3">The sequence shown here is derived from an EMBL/GenBank/DDBJ whole genome shotgun (WGS) entry which is preliminary data.</text>
</comment>
<keyword evidence="2" id="KW-0812">Transmembrane</keyword>
<name>W4LL09_ENTF1</name>
<evidence type="ECO:0000313" key="4">
    <source>
        <dbReference type="Proteomes" id="UP000019141"/>
    </source>
</evidence>
<evidence type="ECO:0000256" key="1">
    <source>
        <dbReference type="SAM" id="MobiDB-lite"/>
    </source>
</evidence>
<feature type="transmembrane region" description="Helical" evidence="2">
    <location>
        <begin position="397"/>
        <end position="415"/>
    </location>
</feature>
<keyword evidence="2" id="KW-1133">Transmembrane helix</keyword>
<dbReference type="Proteomes" id="UP000019141">
    <property type="component" value="Unassembled WGS sequence"/>
</dbReference>
<keyword evidence="4" id="KW-1185">Reference proteome</keyword>
<dbReference type="HOGENOM" id="CLU_597083_0_0_7"/>
<reference evidence="3 4" key="1">
    <citation type="journal article" date="2014" name="Nature">
        <title>An environmental bacterial taxon with a large and distinct metabolic repertoire.</title>
        <authorList>
            <person name="Wilson M.C."/>
            <person name="Mori T."/>
            <person name="Ruckert C."/>
            <person name="Uria A.R."/>
            <person name="Helf M.J."/>
            <person name="Takada K."/>
            <person name="Gernert C."/>
            <person name="Steffens U.A."/>
            <person name="Heycke N."/>
            <person name="Schmitt S."/>
            <person name="Rinke C."/>
            <person name="Helfrich E.J."/>
            <person name="Brachmann A.O."/>
            <person name="Gurgui C."/>
            <person name="Wakimoto T."/>
            <person name="Kracht M."/>
            <person name="Crusemann M."/>
            <person name="Hentschel U."/>
            <person name="Abe I."/>
            <person name="Matsunaga S."/>
            <person name="Kalinowski J."/>
            <person name="Takeyama H."/>
            <person name="Piel J."/>
        </authorList>
    </citation>
    <scope>NUCLEOTIDE SEQUENCE [LARGE SCALE GENOMIC DNA]</scope>
    <source>
        <strain evidence="4">TSY1</strain>
    </source>
</reference>
<dbReference type="AlphaFoldDB" id="W4LL09"/>
<feature type="transmembrane region" description="Helical" evidence="2">
    <location>
        <begin position="357"/>
        <end position="377"/>
    </location>
</feature>
<evidence type="ECO:0000256" key="2">
    <source>
        <dbReference type="SAM" id="Phobius"/>
    </source>
</evidence>
<dbReference type="EMBL" id="AZHW01000560">
    <property type="protein sequence ID" value="ETW98385.1"/>
    <property type="molecule type" value="Genomic_DNA"/>
</dbReference>
<feature type="region of interest" description="Disordered" evidence="1">
    <location>
        <begin position="1"/>
        <end position="54"/>
    </location>
</feature>
<organism evidence="3 4">
    <name type="scientific">Entotheonella factor</name>
    <dbReference type="NCBI Taxonomy" id="1429438"/>
    <lineage>
        <taxon>Bacteria</taxon>
        <taxon>Pseudomonadati</taxon>
        <taxon>Nitrospinota/Tectimicrobiota group</taxon>
        <taxon>Candidatus Tectimicrobiota</taxon>
        <taxon>Candidatus Entotheonellia</taxon>
        <taxon>Candidatus Entotheonellales</taxon>
        <taxon>Candidatus Entotheonellaceae</taxon>
        <taxon>Candidatus Entotheonella</taxon>
    </lineage>
</organism>
<evidence type="ECO:0000313" key="3">
    <source>
        <dbReference type="EMBL" id="ETW98385.1"/>
    </source>
</evidence>
<proteinExistence type="predicted"/>
<protein>
    <submittedName>
        <fullName evidence="3">Uncharacterized protein</fullName>
    </submittedName>
</protein>
<gene>
    <name evidence="3" type="ORF">ETSY1_18970</name>
</gene>
<keyword evidence="2" id="KW-0472">Membrane</keyword>
<feature type="transmembrane region" description="Helical" evidence="2">
    <location>
        <begin position="427"/>
        <end position="451"/>
    </location>
</feature>